<protein>
    <submittedName>
        <fullName evidence="1">Uncharacterized protein</fullName>
    </submittedName>
</protein>
<dbReference type="Proteomes" id="UP000274920">
    <property type="component" value="Unassembled WGS sequence"/>
</dbReference>
<dbReference type="SUPFAM" id="SSF52467">
    <property type="entry name" value="DHS-like NAD/FAD-binding domain"/>
    <property type="match status" value="1"/>
</dbReference>
<name>A0A426DQ36_9FIRM</name>
<dbReference type="EMBL" id="RHJS01000002">
    <property type="protein sequence ID" value="RRK34866.1"/>
    <property type="molecule type" value="Genomic_DNA"/>
</dbReference>
<comment type="caution">
    <text evidence="1">The sequence shown here is derived from an EMBL/GenBank/DDBJ whole genome shotgun (WGS) entry which is preliminary data.</text>
</comment>
<dbReference type="Gene3D" id="3.40.50.1220">
    <property type="entry name" value="TPP-binding domain"/>
    <property type="match status" value="1"/>
</dbReference>
<reference evidence="1" key="1">
    <citation type="submission" date="2018-10" db="EMBL/GenBank/DDBJ databases">
        <title>Schaedlerella arabinophila gen. nov. sp. nov., isolated from the mouse intestinal tract and comparative analysis with the genome of the closely related altered Schaedler flora strain ASF502.</title>
        <authorList>
            <person name="Miyake S."/>
            <person name="Soh M."/>
            <person name="Seedorf H."/>
        </authorList>
    </citation>
    <scope>NUCLEOTIDE SEQUENCE [LARGE SCALE GENOMIC DNA]</scope>
    <source>
        <strain evidence="1">DSM 106076</strain>
    </source>
</reference>
<keyword evidence="2" id="KW-1185">Reference proteome</keyword>
<sequence length="314" mass="37508">MKEYFHIGERIFWRPDYFYAEEYNQTMDEFYQRIEDLKQALAGQKLVIFVGAGVSRNSNLPTWGQMVQTFAERIGYPSIERLAMEEYIRIPQYYYCMDESEGHRDYYQLLRDLIPRNAKSNILDELIVSLGPRHLVTTNYDKLLDQIADGYEVIREDRDLLKGTANQYLIKMHGDIDQIEKLVFKEEDYLYYSETHRLMEVFLKSLLIDHVFLFVGYSLNDYNLKTFVSWIEYIAQEMKVKDGMHKNYFLSSSEQAEKDYLQKYYEGKGLEVINLYNLPEEVKDQTWRVPLEEDLGRRTYVVLELLKNGNTEIY</sequence>
<dbReference type="RefSeq" id="WP_125130080.1">
    <property type="nucleotide sequence ID" value="NZ_RHJS01000002.1"/>
</dbReference>
<dbReference type="Pfam" id="PF13289">
    <property type="entry name" value="SIR2_2"/>
    <property type="match status" value="1"/>
</dbReference>
<organism evidence="1 2">
    <name type="scientific">Schaedlerella arabinosiphila</name>
    <dbReference type="NCBI Taxonomy" id="2044587"/>
    <lineage>
        <taxon>Bacteria</taxon>
        <taxon>Bacillati</taxon>
        <taxon>Bacillota</taxon>
        <taxon>Clostridia</taxon>
        <taxon>Lachnospirales</taxon>
        <taxon>Lachnospiraceae</taxon>
        <taxon>Schaedlerella</taxon>
    </lineage>
</organism>
<dbReference type="InterPro" id="IPR029035">
    <property type="entry name" value="DHS-like_NAD/FAD-binding_dom"/>
</dbReference>
<evidence type="ECO:0000313" key="2">
    <source>
        <dbReference type="Proteomes" id="UP000274920"/>
    </source>
</evidence>
<accession>A0A426DQ36</accession>
<evidence type="ECO:0000313" key="1">
    <source>
        <dbReference type="EMBL" id="RRK34866.1"/>
    </source>
</evidence>
<proteinExistence type="predicted"/>
<dbReference type="AlphaFoldDB" id="A0A426DQ36"/>
<gene>
    <name evidence="1" type="ORF">EBB54_28650</name>
</gene>